<name>A0ABT9XZE6_9BACI</name>
<organism evidence="1 2">
    <name type="scientific">Neobacillus ginsengisoli</name>
    <dbReference type="NCBI Taxonomy" id="904295"/>
    <lineage>
        <taxon>Bacteria</taxon>
        <taxon>Bacillati</taxon>
        <taxon>Bacillota</taxon>
        <taxon>Bacilli</taxon>
        <taxon>Bacillales</taxon>
        <taxon>Bacillaceae</taxon>
        <taxon>Neobacillus</taxon>
    </lineage>
</organism>
<proteinExistence type="predicted"/>
<protein>
    <recommendedName>
        <fullName evidence="3">Helix-turn-helix domain-containing protein</fullName>
    </recommendedName>
</protein>
<evidence type="ECO:0000313" key="1">
    <source>
        <dbReference type="EMBL" id="MDQ0200279.1"/>
    </source>
</evidence>
<comment type="caution">
    <text evidence="1">The sequence shown here is derived from an EMBL/GenBank/DDBJ whole genome shotgun (WGS) entry which is preliminary data.</text>
</comment>
<evidence type="ECO:0000313" key="2">
    <source>
        <dbReference type="Proteomes" id="UP001224122"/>
    </source>
</evidence>
<dbReference type="Proteomes" id="UP001224122">
    <property type="component" value="Unassembled WGS sequence"/>
</dbReference>
<gene>
    <name evidence="1" type="ORF">J2S10_003462</name>
</gene>
<sequence>MIIQEKIPNRKKAELPKSDKKITLVQYSNGLRLFFNKVYMLQYNQDSYCDSTLRMKMIH</sequence>
<keyword evidence="2" id="KW-1185">Reference proteome</keyword>
<accession>A0ABT9XZE6</accession>
<dbReference type="EMBL" id="JAUSTW010000005">
    <property type="protein sequence ID" value="MDQ0200279.1"/>
    <property type="molecule type" value="Genomic_DNA"/>
</dbReference>
<reference evidence="1 2" key="1">
    <citation type="submission" date="2023-07" db="EMBL/GenBank/DDBJ databases">
        <title>Genomic Encyclopedia of Type Strains, Phase IV (KMG-IV): sequencing the most valuable type-strain genomes for metagenomic binning, comparative biology and taxonomic classification.</title>
        <authorList>
            <person name="Goeker M."/>
        </authorList>
    </citation>
    <scope>NUCLEOTIDE SEQUENCE [LARGE SCALE GENOMIC DNA]</scope>
    <source>
        <strain evidence="1 2">DSM 27594</strain>
    </source>
</reference>
<evidence type="ECO:0008006" key="3">
    <source>
        <dbReference type="Google" id="ProtNLM"/>
    </source>
</evidence>